<dbReference type="OrthoDB" id="1495071at2"/>
<accession>A0A1M4S8P7</accession>
<dbReference type="AlphaFoldDB" id="A0A1M4S8P7"/>
<organism evidence="1 2">
    <name type="scientific">Cnuella takakiae</name>
    <dbReference type="NCBI Taxonomy" id="1302690"/>
    <lineage>
        <taxon>Bacteria</taxon>
        <taxon>Pseudomonadati</taxon>
        <taxon>Bacteroidota</taxon>
        <taxon>Chitinophagia</taxon>
        <taxon>Chitinophagales</taxon>
        <taxon>Chitinophagaceae</taxon>
        <taxon>Cnuella</taxon>
    </lineage>
</organism>
<dbReference type="Proteomes" id="UP000184368">
    <property type="component" value="Unassembled WGS sequence"/>
</dbReference>
<proteinExistence type="predicted"/>
<evidence type="ECO:0000313" key="1">
    <source>
        <dbReference type="EMBL" id="SHE28427.1"/>
    </source>
</evidence>
<dbReference type="RefSeq" id="WP_073038818.1">
    <property type="nucleotide sequence ID" value="NZ_FQUO01000001.1"/>
</dbReference>
<evidence type="ECO:0008006" key="3">
    <source>
        <dbReference type="Google" id="ProtNLM"/>
    </source>
</evidence>
<dbReference type="EMBL" id="FQUO01000001">
    <property type="protein sequence ID" value="SHE28427.1"/>
    <property type="molecule type" value="Genomic_DNA"/>
</dbReference>
<evidence type="ECO:0000313" key="2">
    <source>
        <dbReference type="Proteomes" id="UP000184368"/>
    </source>
</evidence>
<sequence length="107" mass="12335">MTILEILTLAIENRTPICFEYDSKNRVPGVRWGNPHAIFLHPTTNNLMVDIYQTSGVSESREKIPGWRPFKLEFLENIILLEEAEKFVQAVGYKPNSVQYSRVIAKL</sequence>
<keyword evidence="2" id="KW-1185">Reference proteome</keyword>
<protein>
    <recommendedName>
        <fullName evidence="3">WYL domain-containing protein</fullName>
    </recommendedName>
</protein>
<gene>
    <name evidence="1" type="ORF">SAMN05444008_10112</name>
</gene>
<reference evidence="1 2" key="1">
    <citation type="submission" date="2016-11" db="EMBL/GenBank/DDBJ databases">
        <authorList>
            <person name="Jaros S."/>
            <person name="Januszkiewicz K."/>
            <person name="Wedrychowicz H."/>
        </authorList>
    </citation>
    <scope>NUCLEOTIDE SEQUENCE [LARGE SCALE GENOMIC DNA]</scope>
    <source>
        <strain evidence="1 2">DSM 26897</strain>
    </source>
</reference>
<name>A0A1M4S8P7_9BACT</name>